<protein>
    <submittedName>
        <fullName evidence="1">Paraquat-inducible protein A</fullName>
    </submittedName>
</protein>
<name>A0ACC7N6G2_9BURK</name>
<proteinExistence type="predicted"/>
<accession>A0ACC7N6G2</accession>
<evidence type="ECO:0000313" key="1">
    <source>
        <dbReference type="EMBL" id="MFM0102899.1"/>
    </source>
</evidence>
<dbReference type="EMBL" id="JAQQDW010000006">
    <property type="protein sequence ID" value="MFM0102899.1"/>
    <property type="molecule type" value="Genomic_DNA"/>
</dbReference>
<evidence type="ECO:0000313" key="2">
    <source>
        <dbReference type="Proteomes" id="UP001629235"/>
    </source>
</evidence>
<keyword evidence="2" id="KW-1185">Reference proteome</keyword>
<gene>
    <name evidence="1" type="ORF">PQR01_05250</name>
</gene>
<reference evidence="1 2" key="1">
    <citation type="journal article" date="2024" name="Chem. Sci.">
        <title>Discovery of megapolipeptins by genome mining of a Burkholderiales bacteria collection.</title>
        <authorList>
            <person name="Paulo B.S."/>
            <person name="Recchia M.J.J."/>
            <person name="Lee S."/>
            <person name="Fergusson C.H."/>
            <person name="Romanowski S.B."/>
            <person name="Hernandez A."/>
            <person name="Krull N."/>
            <person name="Liu D.Y."/>
            <person name="Cavanagh H."/>
            <person name="Bos A."/>
            <person name="Gray C.A."/>
            <person name="Murphy B.T."/>
            <person name="Linington R.G."/>
            <person name="Eustaquio A.S."/>
        </authorList>
    </citation>
    <scope>NUCLEOTIDE SEQUENCE [LARGE SCALE GENOMIC DNA]</scope>
    <source>
        <strain evidence="1 2">RL18-126-BIB-B</strain>
    </source>
</reference>
<sequence>MTTGRLIACHECDLLQRELPLPLKGVLRCRRCNAELSRSRPDSVDRALAFTLSAMVLFAIGNAFPMVGLSVNGELVQTTLLGAARVLYDDGMWPIAGLVLATTFVMPLLQMATMTYLLVPLRFGRVPYRFDLIFRLLQLVRPWGMTEVLILGMLVALVKLAHIASVVPGTALWTFGVLMALLAAASSAFDPREFWERARGTQAAGPDTVESVIPRAPTAMGCGLLTCHTCDQLVKHAAHGADAACPRCGAHLHARQPNSIGRTWALLIAAMVLYIPANALPVMNTSSLFGSEKDTILSGVVYLWTSGSWPLAIIVFIASIAVPMLKIIALMFLVISTQLRSPWSPQQRARIYRLVELVGRWSMLDIYVITILVALVQFKGLATIQAGPAAIAFGSVVVLTMFAALSFDPRLIWDRAENNHVPAAR</sequence>
<comment type="caution">
    <text evidence="1">The sequence shown here is derived from an EMBL/GenBank/DDBJ whole genome shotgun (WGS) entry which is preliminary data.</text>
</comment>
<organism evidence="1 2">
    <name type="scientific">Paraburkholderia rhynchosiae</name>
    <dbReference type="NCBI Taxonomy" id="487049"/>
    <lineage>
        <taxon>Bacteria</taxon>
        <taxon>Pseudomonadati</taxon>
        <taxon>Pseudomonadota</taxon>
        <taxon>Betaproteobacteria</taxon>
        <taxon>Burkholderiales</taxon>
        <taxon>Burkholderiaceae</taxon>
        <taxon>Paraburkholderia</taxon>
    </lineage>
</organism>
<dbReference type="Proteomes" id="UP001629235">
    <property type="component" value="Unassembled WGS sequence"/>
</dbReference>